<feature type="compositionally biased region" description="Acidic residues" evidence="1">
    <location>
        <begin position="7"/>
        <end position="19"/>
    </location>
</feature>
<protein>
    <submittedName>
        <fullName evidence="2">Uncharacterized protein</fullName>
    </submittedName>
</protein>
<comment type="caution">
    <text evidence="2">The sequence shown here is derived from an EMBL/GenBank/DDBJ whole genome shotgun (WGS) entry which is preliminary data.</text>
</comment>
<name>A0ABQ5B428_9ASTR</name>
<reference evidence="2" key="1">
    <citation type="journal article" date="2022" name="Int. J. Mol. Sci.">
        <title>Draft Genome of Tanacetum Coccineum: Genomic Comparison of Closely Related Tanacetum-Family Plants.</title>
        <authorList>
            <person name="Yamashiro T."/>
            <person name="Shiraishi A."/>
            <person name="Nakayama K."/>
            <person name="Satake H."/>
        </authorList>
    </citation>
    <scope>NUCLEOTIDE SEQUENCE</scope>
</reference>
<feature type="compositionally biased region" description="Basic and acidic residues" evidence="1">
    <location>
        <begin position="20"/>
        <end position="61"/>
    </location>
</feature>
<dbReference type="EMBL" id="BQNB010012926">
    <property type="protein sequence ID" value="GJT09666.1"/>
    <property type="molecule type" value="Genomic_DNA"/>
</dbReference>
<dbReference type="Proteomes" id="UP001151760">
    <property type="component" value="Unassembled WGS sequence"/>
</dbReference>
<accession>A0ABQ5B428</accession>
<evidence type="ECO:0000313" key="2">
    <source>
        <dbReference type="EMBL" id="GJT09666.1"/>
    </source>
</evidence>
<proteinExistence type="predicted"/>
<gene>
    <name evidence="2" type="ORF">Tco_0856708</name>
</gene>
<feature type="region of interest" description="Disordered" evidence="1">
    <location>
        <begin position="1"/>
        <end position="62"/>
    </location>
</feature>
<sequence length="166" mass="18077">MKREGREEEGEGGVGEGEEEGRGGVEEEEGRREREVRKYRAGRGRREYGGREDGRVDDGGERWSVTWDECKGRCWRGEDGEAGHGSGRGAGWDGGRCCGEACNREDVTMAGEGDNERGEETLGVASGVGQSDGMITGREGERGEGGGGRDRRIRVRRRRDTVVVVA</sequence>
<evidence type="ECO:0000313" key="3">
    <source>
        <dbReference type="Proteomes" id="UP001151760"/>
    </source>
</evidence>
<feature type="compositionally biased region" description="Basic and acidic residues" evidence="1">
    <location>
        <begin position="138"/>
        <end position="150"/>
    </location>
</feature>
<feature type="region of interest" description="Disordered" evidence="1">
    <location>
        <begin position="109"/>
        <end position="153"/>
    </location>
</feature>
<reference evidence="2" key="2">
    <citation type="submission" date="2022-01" db="EMBL/GenBank/DDBJ databases">
        <authorList>
            <person name="Yamashiro T."/>
            <person name="Shiraishi A."/>
            <person name="Satake H."/>
            <person name="Nakayama K."/>
        </authorList>
    </citation>
    <scope>NUCLEOTIDE SEQUENCE</scope>
</reference>
<evidence type="ECO:0000256" key="1">
    <source>
        <dbReference type="SAM" id="MobiDB-lite"/>
    </source>
</evidence>
<keyword evidence="3" id="KW-1185">Reference proteome</keyword>
<organism evidence="2 3">
    <name type="scientific">Tanacetum coccineum</name>
    <dbReference type="NCBI Taxonomy" id="301880"/>
    <lineage>
        <taxon>Eukaryota</taxon>
        <taxon>Viridiplantae</taxon>
        <taxon>Streptophyta</taxon>
        <taxon>Embryophyta</taxon>
        <taxon>Tracheophyta</taxon>
        <taxon>Spermatophyta</taxon>
        <taxon>Magnoliopsida</taxon>
        <taxon>eudicotyledons</taxon>
        <taxon>Gunneridae</taxon>
        <taxon>Pentapetalae</taxon>
        <taxon>asterids</taxon>
        <taxon>campanulids</taxon>
        <taxon>Asterales</taxon>
        <taxon>Asteraceae</taxon>
        <taxon>Asteroideae</taxon>
        <taxon>Anthemideae</taxon>
        <taxon>Anthemidinae</taxon>
        <taxon>Tanacetum</taxon>
    </lineage>
</organism>